<dbReference type="EMBL" id="CM044706">
    <property type="protein sequence ID" value="KAI5659017.1"/>
    <property type="molecule type" value="Genomic_DNA"/>
</dbReference>
<protein>
    <submittedName>
        <fullName evidence="1">Uncharacterized protein</fullName>
    </submittedName>
</protein>
<accession>A0ACC0AF01</accession>
<dbReference type="Proteomes" id="UP001060085">
    <property type="component" value="Linkage Group LG06"/>
</dbReference>
<evidence type="ECO:0000313" key="1">
    <source>
        <dbReference type="EMBL" id="KAI5659017.1"/>
    </source>
</evidence>
<evidence type="ECO:0000313" key="2">
    <source>
        <dbReference type="Proteomes" id="UP001060085"/>
    </source>
</evidence>
<organism evidence="1 2">
    <name type="scientific">Catharanthus roseus</name>
    <name type="common">Madagascar periwinkle</name>
    <name type="synonym">Vinca rosea</name>
    <dbReference type="NCBI Taxonomy" id="4058"/>
    <lineage>
        <taxon>Eukaryota</taxon>
        <taxon>Viridiplantae</taxon>
        <taxon>Streptophyta</taxon>
        <taxon>Embryophyta</taxon>
        <taxon>Tracheophyta</taxon>
        <taxon>Spermatophyta</taxon>
        <taxon>Magnoliopsida</taxon>
        <taxon>eudicotyledons</taxon>
        <taxon>Gunneridae</taxon>
        <taxon>Pentapetalae</taxon>
        <taxon>asterids</taxon>
        <taxon>lamiids</taxon>
        <taxon>Gentianales</taxon>
        <taxon>Apocynaceae</taxon>
        <taxon>Rauvolfioideae</taxon>
        <taxon>Vinceae</taxon>
        <taxon>Catharanthinae</taxon>
        <taxon>Catharanthus</taxon>
    </lineage>
</organism>
<proteinExistence type="predicted"/>
<name>A0ACC0AF01_CATRO</name>
<gene>
    <name evidence="1" type="ORF">M9H77_27810</name>
</gene>
<reference evidence="2" key="1">
    <citation type="journal article" date="2023" name="Nat. Plants">
        <title>Single-cell RNA sequencing provides a high-resolution roadmap for understanding the multicellular compartmentation of specialized metabolism.</title>
        <authorList>
            <person name="Sun S."/>
            <person name="Shen X."/>
            <person name="Li Y."/>
            <person name="Li Y."/>
            <person name="Wang S."/>
            <person name="Li R."/>
            <person name="Zhang H."/>
            <person name="Shen G."/>
            <person name="Guo B."/>
            <person name="Wei J."/>
            <person name="Xu J."/>
            <person name="St-Pierre B."/>
            <person name="Chen S."/>
            <person name="Sun C."/>
        </authorList>
    </citation>
    <scope>NUCLEOTIDE SEQUENCE [LARGE SCALE GENOMIC DNA]</scope>
</reference>
<comment type="caution">
    <text evidence="1">The sequence shown here is derived from an EMBL/GenBank/DDBJ whole genome shotgun (WGS) entry which is preliminary data.</text>
</comment>
<sequence>MEINQEIEKSPSIKKKWNEESRKTWKIAGPAILTVVSQFSFEFVTAAFVGHIGNLELAAVSEVQNVVGNFVYGIMLGMGSALETLCGQAVGASQFNMLGIYLQRSWIISITTALFLTPIYIFTSPILKALHQQNQISTLAGKYALQVIPQIFAYALNFPIQKFLQSQSKIWVMTIISVLSLALHLLLSWVFVIKFKQGLFGAAMAGNVSWWILVLAQLVYVTFGFFQDSWTGFSFKAFKSLAKFVKLSLASAIMICFELWYFTAIILMVGGLKNATNAVDSVSICMNLESWVMMVALGFNASVSVRVSNELGAGRPETAKFAIMVNTITSAMIGLICAAMVMASKNKFPMIFTNKTDVIKETSKLGYLLGTTIFLNSIQPVLQGVAVGAGWQVKFSLVNIICYYVISLPIAGIWGAMLFGYFLQTITLFLIILGANWHKEAFKSEDRVKEWSGIKEPHLLRL</sequence>
<keyword evidence="2" id="KW-1185">Reference proteome</keyword>